<dbReference type="Gene3D" id="3.30.70.100">
    <property type="match status" value="1"/>
</dbReference>
<dbReference type="SUPFAM" id="SSF54909">
    <property type="entry name" value="Dimeric alpha+beta barrel"/>
    <property type="match status" value="1"/>
</dbReference>
<name>A0A3N1Y6L6_9GAMM</name>
<sequence>MHVTIVHVRVRPEHVDDFIEATRANHEASVREPGNLRFDVLQSAEDPTRFVLYEAYRSAEDAAAHKETAHYRRWRDAVAGWMAEPRRGEPYRGLFPGAGG</sequence>
<dbReference type="Pfam" id="PF03992">
    <property type="entry name" value="ABM"/>
    <property type="match status" value="1"/>
</dbReference>
<keyword evidence="1" id="KW-0963">Cytoplasm</keyword>
<evidence type="ECO:0000256" key="2">
    <source>
        <dbReference type="ARBA" id="ARBA00023235"/>
    </source>
</evidence>
<dbReference type="FunFam" id="3.30.70.100:FF:000016">
    <property type="entry name" value="(4S)-4-hydroxy-5-phosphonooxypentane-2,3-dione isomerase"/>
    <property type="match status" value="1"/>
</dbReference>
<dbReference type="EMBL" id="RJVI01000001">
    <property type="protein sequence ID" value="ROR34444.1"/>
    <property type="molecule type" value="Genomic_DNA"/>
</dbReference>
<dbReference type="PROSITE" id="PS51725">
    <property type="entry name" value="ABM"/>
    <property type="match status" value="1"/>
</dbReference>
<dbReference type="InterPro" id="IPR050744">
    <property type="entry name" value="AI-2_Isomerase_LsrG"/>
</dbReference>
<gene>
    <name evidence="4" type="ORF">EDC57_0342</name>
</gene>
<comment type="caution">
    <text evidence="4">The sequence shown here is derived from an EMBL/GenBank/DDBJ whole genome shotgun (WGS) entry which is preliminary data.</text>
</comment>
<feature type="domain" description="ABM" evidence="3">
    <location>
        <begin position="2"/>
        <end position="95"/>
    </location>
</feature>
<dbReference type="GO" id="GO:0016853">
    <property type="term" value="F:isomerase activity"/>
    <property type="evidence" value="ECO:0007669"/>
    <property type="project" value="UniProtKB-KW"/>
</dbReference>
<organism evidence="4 5">
    <name type="scientific">Inmirania thermothiophila</name>
    <dbReference type="NCBI Taxonomy" id="1750597"/>
    <lineage>
        <taxon>Bacteria</taxon>
        <taxon>Pseudomonadati</taxon>
        <taxon>Pseudomonadota</taxon>
        <taxon>Gammaproteobacteria</taxon>
        <taxon>Chromatiales</taxon>
        <taxon>Ectothiorhodospiraceae</taxon>
        <taxon>Inmirania</taxon>
    </lineage>
</organism>
<dbReference type="GO" id="GO:0005829">
    <property type="term" value="C:cytosol"/>
    <property type="evidence" value="ECO:0007669"/>
    <property type="project" value="TreeGrafter"/>
</dbReference>
<dbReference type="Proteomes" id="UP000276634">
    <property type="component" value="Unassembled WGS sequence"/>
</dbReference>
<dbReference type="RefSeq" id="WP_123399623.1">
    <property type="nucleotide sequence ID" value="NZ_RJVI01000001.1"/>
</dbReference>
<evidence type="ECO:0000313" key="4">
    <source>
        <dbReference type="EMBL" id="ROR34444.1"/>
    </source>
</evidence>
<dbReference type="InterPro" id="IPR011008">
    <property type="entry name" value="Dimeric_a/b-barrel"/>
</dbReference>
<evidence type="ECO:0000259" key="3">
    <source>
        <dbReference type="PROSITE" id="PS51725"/>
    </source>
</evidence>
<protein>
    <submittedName>
        <fullName evidence="4">Autoinducer 2-degrading protein</fullName>
    </submittedName>
</protein>
<reference evidence="4 5" key="1">
    <citation type="submission" date="2018-11" db="EMBL/GenBank/DDBJ databases">
        <title>Genomic Encyclopedia of Type Strains, Phase IV (KMG-IV): sequencing the most valuable type-strain genomes for metagenomic binning, comparative biology and taxonomic classification.</title>
        <authorList>
            <person name="Goeker M."/>
        </authorList>
    </citation>
    <scope>NUCLEOTIDE SEQUENCE [LARGE SCALE GENOMIC DNA]</scope>
    <source>
        <strain evidence="4 5">DSM 100275</strain>
    </source>
</reference>
<accession>A0A3N1Y6L6</accession>
<dbReference type="PANTHER" id="PTHR33336:SF1">
    <property type="entry name" value="(4S)-4-HYDROXY-5-PHOSPHONOOXYPENTANE-2,3-DIONE ISOMERASE"/>
    <property type="match status" value="1"/>
</dbReference>
<keyword evidence="2" id="KW-0413">Isomerase</keyword>
<evidence type="ECO:0000256" key="1">
    <source>
        <dbReference type="ARBA" id="ARBA00022490"/>
    </source>
</evidence>
<dbReference type="OrthoDB" id="9812754at2"/>
<dbReference type="GO" id="GO:0016491">
    <property type="term" value="F:oxidoreductase activity"/>
    <property type="evidence" value="ECO:0007669"/>
    <property type="project" value="TreeGrafter"/>
</dbReference>
<keyword evidence="5" id="KW-1185">Reference proteome</keyword>
<proteinExistence type="predicted"/>
<dbReference type="InterPro" id="IPR007138">
    <property type="entry name" value="ABM_dom"/>
</dbReference>
<evidence type="ECO:0000313" key="5">
    <source>
        <dbReference type="Proteomes" id="UP000276634"/>
    </source>
</evidence>
<dbReference type="PANTHER" id="PTHR33336">
    <property type="entry name" value="QUINOL MONOOXYGENASE YGIN-RELATED"/>
    <property type="match status" value="1"/>
</dbReference>
<dbReference type="AlphaFoldDB" id="A0A3N1Y6L6"/>